<evidence type="ECO:0000259" key="7">
    <source>
        <dbReference type="SMART" id="SM00199"/>
    </source>
</evidence>
<dbReference type="InterPro" id="IPR001089">
    <property type="entry name" value="Chemokine_CXC"/>
</dbReference>
<accession>A0A3P8YKP1</accession>
<comment type="subcellular location">
    <subcellularLocation>
        <location evidence="1">Secreted</location>
    </subcellularLocation>
</comment>
<evidence type="ECO:0000313" key="8">
    <source>
        <dbReference type="Ensembl" id="ENSELUP00000017190.1"/>
    </source>
</evidence>
<dbReference type="GO" id="GO:0042056">
    <property type="term" value="F:chemoattractant activity"/>
    <property type="evidence" value="ECO:0007669"/>
    <property type="project" value="UniProtKB-ARBA"/>
</dbReference>
<dbReference type="PRINTS" id="PR00436">
    <property type="entry name" value="INTERLEUKIN8"/>
</dbReference>
<evidence type="ECO:0000313" key="9">
    <source>
        <dbReference type="Proteomes" id="UP000265140"/>
    </source>
</evidence>
<dbReference type="InterPro" id="IPR001811">
    <property type="entry name" value="Chemokine_IL8-like_dom"/>
</dbReference>
<dbReference type="AlphaFoldDB" id="A0A3P8YKP1"/>
<protein>
    <recommendedName>
        <fullName evidence="7">Chemokine interleukin-8-like domain-containing protein</fullName>
    </recommendedName>
</protein>
<evidence type="ECO:0000256" key="2">
    <source>
        <dbReference type="ARBA" id="ARBA00010665"/>
    </source>
</evidence>
<keyword evidence="9" id="KW-1185">Reference proteome</keyword>
<dbReference type="FunFam" id="2.40.50.40:FF:000004">
    <property type="entry name" value="C-X-C motif chemokine"/>
    <property type="match status" value="1"/>
</dbReference>
<dbReference type="OrthoDB" id="9937393at2759"/>
<comment type="function">
    <text evidence="5">Ligand for cxcr3.2. Chemotactic for macrophages.</text>
</comment>
<dbReference type="Ensembl" id="ENSELUT00000026730.3">
    <property type="protein sequence ID" value="ENSELUP00000017190.1"/>
    <property type="gene ID" value="ENSELUG00000016936.3"/>
</dbReference>
<dbReference type="Pfam" id="PF00048">
    <property type="entry name" value="IL8"/>
    <property type="match status" value="1"/>
</dbReference>
<evidence type="ECO:0000256" key="1">
    <source>
        <dbReference type="ARBA" id="ARBA00004613"/>
    </source>
</evidence>
<sequence>MKTSIRMLASLVALVLFCLTITEGMSLSGVSVEPRCRCIKTESRRIGNLIAKVEIFPPSPHCKDTEIIATLKTHEDICLDPNAPWVKRFIDKMLAKKN</sequence>
<dbReference type="Gene3D" id="2.40.50.40">
    <property type="match status" value="1"/>
</dbReference>
<comment type="similarity">
    <text evidence="2">Belongs to the intercrine alpha (chemokine CxC) family.</text>
</comment>
<dbReference type="GO" id="GO:0005615">
    <property type="term" value="C:extracellular space"/>
    <property type="evidence" value="ECO:0007669"/>
    <property type="project" value="UniProtKB-KW"/>
</dbReference>
<keyword evidence="6" id="KW-0732">Signal</keyword>
<dbReference type="PANTHER" id="PTHR12015">
    <property type="entry name" value="SMALL INDUCIBLE CYTOKINE A"/>
    <property type="match status" value="1"/>
</dbReference>
<organism evidence="8 9">
    <name type="scientific">Esox lucius</name>
    <name type="common">Northern pike</name>
    <dbReference type="NCBI Taxonomy" id="8010"/>
    <lineage>
        <taxon>Eukaryota</taxon>
        <taxon>Metazoa</taxon>
        <taxon>Chordata</taxon>
        <taxon>Craniata</taxon>
        <taxon>Vertebrata</taxon>
        <taxon>Euteleostomi</taxon>
        <taxon>Actinopterygii</taxon>
        <taxon>Neopterygii</taxon>
        <taxon>Teleostei</taxon>
        <taxon>Protacanthopterygii</taxon>
        <taxon>Esociformes</taxon>
        <taxon>Esocidae</taxon>
        <taxon>Esox</taxon>
    </lineage>
</organism>
<dbReference type="InterPro" id="IPR033899">
    <property type="entry name" value="CXC_Chemokine_domain"/>
</dbReference>
<dbReference type="FunCoup" id="A0A3P8YKP1">
    <property type="interactions" value="893"/>
</dbReference>
<dbReference type="GO" id="GO:0006952">
    <property type="term" value="P:defense response"/>
    <property type="evidence" value="ECO:0007669"/>
    <property type="project" value="InterPro"/>
</dbReference>
<dbReference type="OMA" id="HCKDVEV"/>
<feature type="chain" id="PRO_5036445819" description="Chemokine interleukin-8-like domain-containing protein" evidence="6">
    <location>
        <begin position="25"/>
        <end position="98"/>
    </location>
</feature>
<dbReference type="PANTHER" id="PTHR12015:SF198">
    <property type="entry name" value="PLATELET BASIC PROTEIN"/>
    <property type="match status" value="1"/>
</dbReference>
<dbReference type="InParanoid" id="A0A3P8YKP1"/>
<reference evidence="8" key="2">
    <citation type="submission" date="2020-02" db="EMBL/GenBank/DDBJ databases">
        <title>Esox lucius (northern pike) genome, fEsoLuc1, primary haplotype.</title>
        <authorList>
            <person name="Myers G."/>
            <person name="Karagic N."/>
            <person name="Meyer A."/>
            <person name="Pippel M."/>
            <person name="Reichard M."/>
            <person name="Winkler S."/>
            <person name="Tracey A."/>
            <person name="Sims Y."/>
            <person name="Howe K."/>
            <person name="Rhie A."/>
            <person name="Formenti G."/>
            <person name="Durbin R."/>
            <person name="Fedrigo O."/>
            <person name="Jarvis E.D."/>
        </authorList>
    </citation>
    <scope>NUCLEOTIDE SEQUENCE [LARGE SCALE GENOMIC DNA]</scope>
</reference>
<dbReference type="RefSeq" id="XP_012990721.1">
    <property type="nucleotide sequence ID" value="XM_013135267.2"/>
</dbReference>
<dbReference type="CDD" id="cd00273">
    <property type="entry name" value="Chemokine_CXC"/>
    <property type="match status" value="1"/>
</dbReference>
<dbReference type="STRING" id="8010.ENSELUP00000017190"/>
<dbReference type="InterPro" id="IPR039809">
    <property type="entry name" value="Chemokine_b/g/d"/>
</dbReference>
<dbReference type="InterPro" id="IPR036048">
    <property type="entry name" value="Interleukin_8-like_sf"/>
</dbReference>
<evidence type="ECO:0000256" key="4">
    <source>
        <dbReference type="ARBA" id="ARBA00022525"/>
    </source>
</evidence>
<evidence type="ECO:0000256" key="5">
    <source>
        <dbReference type="ARBA" id="ARBA00054901"/>
    </source>
</evidence>
<reference evidence="9" key="1">
    <citation type="journal article" date="2014" name="PLoS ONE">
        <title>The genome and linkage map of the northern pike (Esox lucius): conserved synteny revealed between the salmonid sister group and the Neoteleostei.</title>
        <authorList>
            <person name="Rondeau E.B."/>
            <person name="Minkley D.R."/>
            <person name="Leong J.S."/>
            <person name="Messmer A.M."/>
            <person name="Jantzen J.R."/>
            <person name="von Schalburg K.R."/>
            <person name="Lemon C."/>
            <person name="Bird N.H."/>
            <person name="Koop B.F."/>
        </authorList>
    </citation>
    <scope>NUCLEOTIDE SEQUENCE</scope>
</reference>
<dbReference type="Proteomes" id="UP000265140">
    <property type="component" value="Chromosome 1"/>
</dbReference>
<dbReference type="GO" id="GO:0008009">
    <property type="term" value="F:chemokine activity"/>
    <property type="evidence" value="ECO:0007669"/>
    <property type="project" value="InterPro"/>
</dbReference>
<feature type="domain" description="Chemokine interleukin-8-like" evidence="7">
    <location>
        <begin position="33"/>
        <end position="93"/>
    </location>
</feature>
<dbReference type="KEGG" id="els:106024448"/>
<dbReference type="GO" id="GO:0006955">
    <property type="term" value="P:immune response"/>
    <property type="evidence" value="ECO:0007669"/>
    <property type="project" value="InterPro"/>
</dbReference>
<dbReference type="Bgee" id="ENSELUG00000016936">
    <property type="expression patterns" value="Expressed in spleen and 12 other cell types or tissues"/>
</dbReference>
<reference evidence="8" key="4">
    <citation type="submission" date="2025-09" db="UniProtKB">
        <authorList>
            <consortium name="Ensembl"/>
        </authorList>
    </citation>
    <scope>IDENTIFICATION</scope>
</reference>
<evidence type="ECO:0000256" key="3">
    <source>
        <dbReference type="ARBA" id="ARBA00022514"/>
    </source>
</evidence>
<dbReference type="GeneID" id="106024448"/>
<dbReference type="PRINTS" id="PR00437">
    <property type="entry name" value="SMALLCYTKCXC"/>
</dbReference>
<proteinExistence type="inferred from homology"/>
<dbReference type="SMART" id="SM00199">
    <property type="entry name" value="SCY"/>
    <property type="match status" value="1"/>
</dbReference>
<keyword evidence="3" id="KW-0202">Cytokine</keyword>
<evidence type="ECO:0000256" key="6">
    <source>
        <dbReference type="SAM" id="SignalP"/>
    </source>
</evidence>
<name>A0A3P8YKP1_ESOLU</name>
<reference evidence="8" key="3">
    <citation type="submission" date="2025-08" db="UniProtKB">
        <authorList>
            <consortium name="Ensembl"/>
        </authorList>
    </citation>
    <scope>IDENTIFICATION</scope>
</reference>
<keyword evidence="4" id="KW-0964">Secreted</keyword>
<dbReference type="GeneTree" id="ENSGT00940000162559"/>
<dbReference type="SUPFAM" id="SSF54117">
    <property type="entry name" value="Interleukin 8-like chemokines"/>
    <property type="match status" value="1"/>
</dbReference>
<feature type="signal peptide" evidence="6">
    <location>
        <begin position="1"/>
        <end position="24"/>
    </location>
</feature>